<dbReference type="AlphaFoldDB" id="A0A7W8HXE6"/>
<reference evidence="1 2" key="1">
    <citation type="submission" date="2020-08" db="EMBL/GenBank/DDBJ databases">
        <title>Genomic Encyclopedia of Type Strains, Phase IV (KMG-IV): sequencing the most valuable type-strain genomes for metagenomic binning, comparative biology and taxonomic classification.</title>
        <authorList>
            <person name="Goeker M."/>
        </authorList>
    </citation>
    <scope>NUCLEOTIDE SEQUENCE [LARGE SCALE GENOMIC DNA]</scope>
    <source>
        <strain evidence="1 2">DSM 25335</strain>
    </source>
</reference>
<keyword evidence="2" id="KW-1185">Reference proteome</keyword>
<name>A0A7W8HXE6_9CAUL</name>
<dbReference type="Gene3D" id="2.60.120.380">
    <property type="match status" value="1"/>
</dbReference>
<evidence type="ECO:0000313" key="2">
    <source>
        <dbReference type="Proteomes" id="UP000566663"/>
    </source>
</evidence>
<dbReference type="Proteomes" id="UP000566663">
    <property type="component" value="Unassembled WGS sequence"/>
</dbReference>
<proteinExistence type="predicted"/>
<protein>
    <recommendedName>
        <fullName evidence="3">Peptidase C-terminal archaeal/bacterial domain-containing protein</fullName>
    </recommendedName>
</protein>
<sequence>MTLGTGPYSIRANSLSEGETGRYTLAVDRLPAVQRVQPVYLGRASAQRLGELTGDDAMADDESYFDCYAFDVRQGQTAGIGLTSQDFDTYLSLHEGGVCDAEIAFDDNGLGEGTDAYIEHTFERGGRYSVRANSLGSDEIGRYGFVIEIR</sequence>
<evidence type="ECO:0000313" key="1">
    <source>
        <dbReference type="EMBL" id="MBB5290725.1"/>
    </source>
</evidence>
<dbReference type="EMBL" id="JACHFZ010000001">
    <property type="protein sequence ID" value="MBB5290725.1"/>
    <property type="molecule type" value="Genomic_DNA"/>
</dbReference>
<evidence type="ECO:0008006" key="3">
    <source>
        <dbReference type="Google" id="ProtNLM"/>
    </source>
</evidence>
<accession>A0A7W8HXE6</accession>
<organism evidence="1 2">
    <name type="scientific">Brevundimonas basaltis</name>
    <dbReference type="NCBI Taxonomy" id="472166"/>
    <lineage>
        <taxon>Bacteria</taxon>
        <taxon>Pseudomonadati</taxon>
        <taxon>Pseudomonadota</taxon>
        <taxon>Alphaproteobacteria</taxon>
        <taxon>Caulobacterales</taxon>
        <taxon>Caulobacteraceae</taxon>
        <taxon>Brevundimonas</taxon>
    </lineage>
</organism>
<dbReference type="RefSeq" id="WP_183251546.1">
    <property type="nucleotide sequence ID" value="NZ_BAAAFF010000003.1"/>
</dbReference>
<gene>
    <name evidence="1" type="ORF">HNQ67_000221</name>
</gene>
<comment type="caution">
    <text evidence="1">The sequence shown here is derived from an EMBL/GenBank/DDBJ whole genome shotgun (WGS) entry which is preliminary data.</text>
</comment>